<evidence type="ECO:0000256" key="4">
    <source>
        <dbReference type="ARBA" id="ARBA00022630"/>
    </source>
</evidence>
<evidence type="ECO:0000256" key="7">
    <source>
        <dbReference type="ARBA" id="ARBA00023002"/>
    </source>
</evidence>
<evidence type="ECO:0000256" key="9">
    <source>
        <dbReference type="ARBA" id="ARBA00039148"/>
    </source>
</evidence>
<dbReference type="PANTHER" id="PTHR43539">
    <property type="entry name" value="FLAVIN-BINDING MONOOXYGENASE-LIKE PROTEIN (AFU_ORTHOLOGUE AFUA_4G09220)"/>
    <property type="match status" value="1"/>
</dbReference>
<dbReference type="AlphaFoldDB" id="A0AAW1Y4Y8"/>
<dbReference type="SUPFAM" id="SSF51905">
    <property type="entry name" value="FAD/NAD(P)-binding domain"/>
    <property type="match status" value="2"/>
</dbReference>
<gene>
    <name evidence="11" type="ORF">M0R45_009713</name>
</gene>
<evidence type="ECO:0000313" key="12">
    <source>
        <dbReference type="Proteomes" id="UP001457282"/>
    </source>
</evidence>
<dbReference type="Proteomes" id="UP001457282">
    <property type="component" value="Unassembled WGS sequence"/>
</dbReference>
<dbReference type="InterPro" id="IPR050982">
    <property type="entry name" value="Auxin_biosynth/cation_transpt"/>
</dbReference>
<keyword evidence="7" id="KW-0560">Oxidoreductase</keyword>
<comment type="similarity">
    <text evidence="3">Belongs to the FMO family.</text>
</comment>
<dbReference type="GO" id="GO:0050660">
    <property type="term" value="F:flavin adenine dinucleotide binding"/>
    <property type="evidence" value="ECO:0007669"/>
    <property type="project" value="InterPro"/>
</dbReference>
<keyword evidence="8" id="KW-0073">Auxin biosynthesis</keyword>
<reference evidence="11 12" key="1">
    <citation type="journal article" date="2023" name="G3 (Bethesda)">
        <title>A chromosome-length genome assembly and annotation of blackberry (Rubus argutus, cv. 'Hillquist').</title>
        <authorList>
            <person name="Bruna T."/>
            <person name="Aryal R."/>
            <person name="Dudchenko O."/>
            <person name="Sargent D.J."/>
            <person name="Mead D."/>
            <person name="Buti M."/>
            <person name="Cavallini A."/>
            <person name="Hytonen T."/>
            <person name="Andres J."/>
            <person name="Pham M."/>
            <person name="Weisz D."/>
            <person name="Mascagni F."/>
            <person name="Usai G."/>
            <person name="Natali L."/>
            <person name="Bassil N."/>
            <person name="Fernandez G.E."/>
            <person name="Lomsadze A."/>
            <person name="Armour M."/>
            <person name="Olukolu B."/>
            <person name="Poorten T."/>
            <person name="Britton C."/>
            <person name="Davik J."/>
            <person name="Ashrafi H."/>
            <person name="Aiden E.L."/>
            <person name="Borodovsky M."/>
            <person name="Worthington M."/>
        </authorList>
    </citation>
    <scope>NUCLEOTIDE SEQUENCE [LARGE SCALE GENOMIC DNA]</scope>
    <source>
        <strain evidence="11">PI 553951</strain>
    </source>
</reference>
<keyword evidence="6" id="KW-0521">NADP</keyword>
<dbReference type="PIRSF" id="PIRSF000332">
    <property type="entry name" value="FMO"/>
    <property type="match status" value="1"/>
</dbReference>
<dbReference type="GO" id="GO:0050661">
    <property type="term" value="F:NADP binding"/>
    <property type="evidence" value="ECO:0007669"/>
    <property type="project" value="InterPro"/>
</dbReference>
<dbReference type="GO" id="GO:0103075">
    <property type="term" value="F:indole-3-pyruvate monooxygenase activity"/>
    <property type="evidence" value="ECO:0007669"/>
    <property type="project" value="UniProtKB-EC"/>
</dbReference>
<evidence type="ECO:0000256" key="5">
    <source>
        <dbReference type="ARBA" id="ARBA00022827"/>
    </source>
</evidence>
<comment type="caution">
    <text evidence="11">The sequence shown here is derived from an EMBL/GenBank/DDBJ whole genome shotgun (WGS) entry which is preliminary data.</text>
</comment>
<proteinExistence type="inferred from homology"/>
<comment type="pathway">
    <text evidence="2">Plant hormone metabolism; auxin biosynthesis.</text>
</comment>
<sequence>MEEVAVVIVGAGPAGIATSACLNRLNISNVVLEREDCYASLWKNRSYDRLKLHLAKQFCELPYMPFPRDAPTYIPRKEFIQYLDTYVSTFKINPLYHRSVETAFYDEDVEKWCVVVNNTRLGVQETFCAQFLVVATGENSEGYVPRTQGLGSFNGEVIHSSQYENGRKYCGKDVLVVGSGNSGMEIAYDLSNYGANTSIVVRSPVHVLTKEIVFLGMVLAKYLPVKVVDGIVLFLASWKYGNLSKYGIEKPKIGPFYLKQDKGQAPIIDVGSIEKIKGGEIKVFPSITSIEGNKIRFANDTVKCYDAIIFATGYKSTVLKWLKDDNNLFNDDGMPEKSYPNHWKSEKGLYCAGFSRRGLCGISQDAQNITNDITFSLNQNKKRI</sequence>
<keyword evidence="12" id="KW-1185">Reference proteome</keyword>
<dbReference type="PANTHER" id="PTHR43539:SF9">
    <property type="entry name" value="INDOLE-3-PYRUVATE MONOOXYGENASE YUCCA11-RELATED"/>
    <property type="match status" value="1"/>
</dbReference>
<organism evidence="11 12">
    <name type="scientific">Rubus argutus</name>
    <name type="common">Southern blackberry</name>
    <dbReference type="NCBI Taxonomy" id="59490"/>
    <lineage>
        <taxon>Eukaryota</taxon>
        <taxon>Viridiplantae</taxon>
        <taxon>Streptophyta</taxon>
        <taxon>Embryophyta</taxon>
        <taxon>Tracheophyta</taxon>
        <taxon>Spermatophyta</taxon>
        <taxon>Magnoliopsida</taxon>
        <taxon>eudicotyledons</taxon>
        <taxon>Gunneridae</taxon>
        <taxon>Pentapetalae</taxon>
        <taxon>rosids</taxon>
        <taxon>fabids</taxon>
        <taxon>Rosales</taxon>
        <taxon>Rosaceae</taxon>
        <taxon>Rosoideae</taxon>
        <taxon>Rosoideae incertae sedis</taxon>
        <taxon>Rubus</taxon>
    </lineage>
</organism>
<evidence type="ECO:0000256" key="10">
    <source>
        <dbReference type="ARBA" id="ARBA00047707"/>
    </source>
</evidence>
<dbReference type="PRINTS" id="PR00368">
    <property type="entry name" value="FADPNR"/>
</dbReference>
<dbReference type="InterPro" id="IPR036188">
    <property type="entry name" value="FAD/NAD-bd_sf"/>
</dbReference>
<evidence type="ECO:0000256" key="2">
    <source>
        <dbReference type="ARBA" id="ARBA00004814"/>
    </source>
</evidence>
<dbReference type="EMBL" id="JBEDUW010000002">
    <property type="protein sequence ID" value="KAK9944131.1"/>
    <property type="molecule type" value="Genomic_DNA"/>
</dbReference>
<protein>
    <recommendedName>
        <fullName evidence="9">indole-3-pyruvate monooxygenase</fullName>
        <ecNumber evidence="9">1.14.13.168</ecNumber>
    </recommendedName>
</protein>
<keyword evidence="4" id="KW-0285">Flavoprotein</keyword>
<dbReference type="PRINTS" id="PR00469">
    <property type="entry name" value="PNDRDTASEII"/>
</dbReference>
<dbReference type="EC" id="1.14.13.168" evidence="9"/>
<dbReference type="Gene3D" id="3.50.50.60">
    <property type="entry name" value="FAD/NAD(P)-binding domain"/>
    <property type="match status" value="1"/>
</dbReference>
<accession>A0AAW1Y4Y8</accession>
<dbReference type="GO" id="GO:0009851">
    <property type="term" value="P:auxin biosynthetic process"/>
    <property type="evidence" value="ECO:0007669"/>
    <property type="project" value="UniProtKB-KW"/>
</dbReference>
<evidence type="ECO:0000256" key="1">
    <source>
        <dbReference type="ARBA" id="ARBA00001974"/>
    </source>
</evidence>
<dbReference type="Pfam" id="PF13738">
    <property type="entry name" value="Pyr_redox_3"/>
    <property type="match status" value="1"/>
</dbReference>
<comment type="catalytic activity">
    <reaction evidence="10">
        <text>indole-3-pyruvate + NADPH + O2 + H(+) = (indol-3-yl)acetate + CO2 + NADP(+) + H2O</text>
        <dbReference type="Rhea" id="RHEA:34331"/>
        <dbReference type="ChEBI" id="CHEBI:15377"/>
        <dbReference type="ChEBI" id="CHEBI:15378"/>
        <dbReference type="ChEBI" id="CHEBI:15379"/>
        <dbReference type="ChEBI" id="CHEBI:16526"/>
        <dbReference type="ChEBI" id="CHEBI:17640"/>
        <dbReference type="ChEBI" id="CHEBI:30854"/>
        <dbReference type="ChEBI" id="CHEBI:57783"/>
        <dbReference type="ChEBI" id="CHEBI:58349"/>
        <dbReference type="EC" id="1.14.13.168"/>
    </reaction>
</comment>
<name>A0AAW1Y4Y8_RUBAR</name>
<dbReference type="InterPro" id="IPR000960">
    <property type="entry name" value="Flavin_mOase"/>
</dbReference>
<evidence type="ECO:0000256" key="3">
    <source>
        <dbReference type="ARBA" id="ARBA00009183"/>
    </source>
</evidence>
<keyword evidence="5" id="KW-0274">FAD</keyword>
<evidence type="ECO:0000313" key="11">
    <source>
        <dbReference type="EMBL" id="KAK9944131.1"/>
    </source>
</evidence>
<evidence type="ECO:0000256" key="8">
    <source>
        <dbReference type="ARBA" id="ARBA00023070"/>
    </source>
</evidence>
<comment type="cofactor">
    <cofactor evidence="1">
        <name>FAD</name>
        <dbReference type="ChEBI" id="CHEBI:57692"/>
    </cofactor>
</comment>
<evidence type="ECO:0000256" key="6">
    <source>
        <dbReference type="ARBA" id="ARBA00022857"/>
    </source>
</evidence>